<dbReference type="AlphaFoldDB" id="A0A7W9GWK2"/>
<evidence type="ECO:0000256" key="3">
    <source>
        <dbReference type="ARBA" id="ARBA00022692"/>
    </source>
</evidence>
<feature type="transmembrane region" description="Helical" evidence="7">
    <location>
        <begin position="21"/>
        <end position="44"/>
    </location>
</feature>
<feature type="transmembrane region" description="Helical" evidence="7">
    <location>
        <begin position="459"/>
        <end position="479"/>
    </location>
</feature>
<dbReference type="PANTHER" id="PTHR30572">
    <property type="entry name" value="MEMBRANE COMPONENT OF TRANSPORTER-RELATED"/>
    <property type="match status" value="1"/>
</dbReference>
<feature type="transmembrane region" description="Helical" evidence="7">
    <location>
        <begin position="818"/>
        <end position="845"/>
    </location>
</feature>
<feature type="transmembrane region" description="Helical" evidence="7">
    <location>
        <begin position="542"/>
        <end position="565"/>
    </location>
</feature>
<comment type="similarity">
    <text evidence="6">Belongs to the ABC-4 integral membrane protein family.</text>
</comment>
<keyword evidence="4 7" id="KW-1133">Transmembrane helix</keyword>
<evidence type="ECO:0000256" key="6">
    <source>
        <dbReference type="ARBA" id="ARBA00038076"/>
    </source>
</evidence>
<proteinExistence type="inferred from homology"/>
<dbReference type="RefSeq" id="WP_184828093.1">
    <property type="nucleotide sequence ID" value="NZ_JACHMM010000001.1"/>
</dbReference>
<keyword evidence="3 7" id="KW-0812">Transmembrane</keyword>
<dbReference type="GO" id="GO:0005886">
    <property type="term" value="C:plasma membrane"/>
    <property type="evidence" value="ECO:0007669"/>
    <property type="project" value="UniProtKB-SubCell"/>
</dbReference>
<reference evidence="9 10" key="1">
    <citation type="submission" date="2020-08" db="EMBL/GenBank/DDBJ databases">
        <title>Sequencing the genomes of 1000 actinobacteria strains.</title>
        <authorList>
            <person name="Klenk H.-P."/>
        </authorList>
    </citation>
    <scope>NUCLEOTIDE SEQUENCE [LARGE SCALE GENOMIC DNA]</scope>
    <source>
        <strain evidence="9 10">DSM 102122</strain>
    </source>
</reference>
<evidence type="ECO:0000256" key="2">
    <source>
        <dbReference type="ARBA" id="ARBA00022475"/>
    </source>
</evidence>
<evidence type="ECO:0000256" key="4">
    <source>
        <dbReference type="ARBA" id="ARBA00022989"/>
    </source>
</evidence>
<dbReference type="Pfam" id="PF02687">
    <property type="entry name" value="FtsX"/>
    <property type="match status" value="2"/>
</dbReference>
<keyword evidence="2" id="KW-1003">Cell membrane</keyword>
<feature type="domain" description="ABC3 transporter permease C-terminal" evidence="8">
    <location>
        <begin position="347"/>
        <end position="405"/>
    </location>
</feature>
<feature type="domain" description="ABC3 transporter permease C-terminal" evidence="8">
    <location>
        <begin position="775"/>
        <end position="895"/>
    </location>
</feature>
<comment type="subcellular location">
    <subcellularLocation>
        <location evidence="1">Cell membrane</location>
        <topology evidence="1">Multi-pass membrane protein</topology>
    </subcellularLocation>
</comment>
<feature type="transmembrane region" description="Helical" evidence="7">
    <location>
        <begin position="416"/>
        <end position="436"/>
    </location>
</feature>
<evidence type="ECO:0000313" key="9">
    <source>
        <dbReference type="EMBL" id="MBB5791373.1"/>
    </source>
</evidence>
<evidence type="ECO:0000259" key="8">
    <source>
        <dbReference type="Pfam" id="PF02687"/>
    </source>
</evidence>
<dbReference type="PANTHER" id="PTHR30572:SF4">
    <property type="entry name" value="ABC TRANSPORTER PERMEASE YTRF"/>
    <property type="match status" value="1"/>
</dbReference>
<dbReference type="Proteomes" id="UP000542813">
    <property type="component" value="Unassembled WGS sequence"/>
</dbReference>
<feature type="transmembrane region" description="Helical" evidence="7">
    <location>
        <begin position="771"/>
        <end position="797"/>
    </location>
</feature>
<dbReference type="InterPro" id="IPR050250">
    <property type="entry name" value="Macrolide_Exporter_MacB"/>
</dbReference>
<sequence>MSGRRGTGRLGTGRLFRRQFLADRAAALVVVGVVFVLALVAAALPRLAEQVFTDDLRSEMAGTPATLRDVTSVAAVPPPLGSGDDVWTTFDQGLASVRDSAPAAVREATGPGRFVLTTPTARVEVRTPEAVVDVLPTVDPYWTETVRVVDGEPPAPFTAPATPGEPVVVDVMLAATSAEALGWAVGDTTAVEPARGATVTTAPLVYRLSGVYEAVDAAATGWTHHRAALEPEVFDDWDRGRVLTVAAYVEPNSWPELAPFIGWPVETRLWFPVDVSDARAGFTEPLRDGLSRFVAAAPTLAAGDAADPTRTLVSPILTTGSIDVLDRVADRHASSSAVMAIVAAGPLGVALAVLALAARLMVERRRTSLGLIGARGASPLQLRLLMAIEGLLLGLPAAAVATVLARQVVDGQGGSAGLLLPVAVGLAPAVLLPLAARPKGLRAVRRDLGLARPSRARKLVEGLAVGAAVASAVALNSRGLDAGEGAGVDPLTAATPLLLALAVSLLVMRLYPRPMAAMGRLLGGRRGTVAYLGTARALRDPVAGFVPMLALVVGMSIAAFSTVVWSTTERGIEETAWQQVGADVRVSGSPLTEAELAAVRDLRGVAAVAPVVTTGSTLFKVGAIDNRIPLYVVDVEELDAVRAGGTALDPLPGGLTTLGPGGEVPLLVGDGLIDDGATGTLTLSEKLDAFVAGSAGPIPGLTTGNRWMMADRGVLEDAGVRIIPPRLTLVDLSDGASAAAVADAVGARIVTTPDSAMADLRGPVNDGTARAIVGAIALTGLLCAAAVVLTMVVGAPSRGRLLSQLRTLGLSGRQGEGLVVWEAAPVAAVSLVTGLLLGVGLPWAVLSGVDLRSLTGGGEQPAVHLPFGLLVAVTLGFVLVVAVAVVVAVLTGRRLAPASVLRMGDET</sequence>
<dbReference type="EMBL" id="JACHMM010000001">
    <property type="protein sequence ID" value="MBB5791373.1"/>
    <property type="molecule type" value="Genomic_DNA"/>
</dbReference>
<dbReference type="InterPro" id="IPR003838">
    <property type="entry name" value="ABC3_permease_C"/>
</dbReference>
<name>A0A7W9GWK2_9ACTN</name>
<evidence type="ECO:0000313" key="10">
    <source>
        <dbReference type="Proteomes" id="UP000542813"/>
    </source>
</evidence>
<comment type="caution">
    <text evidence="9">The sequence shown here is derived from an EMBL/GenBank/DDBJ whole genome shotgun (WGS) entry which is preliminary data.</text>
</comment>
<evidence type="ECO:0000256" key="7">
    <source>
        <dbReference type="SAM" id="Phobius"/>
    </source>
</evidence>
<evidence type="ECO:0000256" key="5">
    <source>
        <dbReference type="ARBA" id="ARBA00023136"/>
    </source>
</evidence>
<organism evidence="9 10">
    <name type="scientific">Jiangella mangrovi</name>
    <dbReference type="NCBI Taxonomy" id="1524084"/>
    <lineage>
        <taxon>Bacteria</taxon>
        <taxon>Bacillati</taxon>
        <taxon>Actinomycetota</taxon>
        <taxon>Actinomycetes</taxon>
        <taxon>Jiangellales</taxon>
        <taxon>Jiangellaceae</taxon>
        <taxon>Jiangella</taxon>
    </lineage>
</organism>
<gene>
    <name evidence="9" type="ORF">HD601_005948</name>
</gene>
<feature type="transmembrane region" description="Helical" evidence="7">
    <location>
        <begin position="865"/>
        <end position="890"/>
    </location>
</feature>
<accession>A0A7W9GWK2</accession>
<feature type="transmembrane region" description="Helical" evidence="7">
    <location>
        <begin position="382"/>
        <end position="404"/>
    </location>
</feature>
<keyword evidence="5 7" id="KW-0472">Membrane</keyword>
<feature type="transmembrane region" description="Helical" evidence="7">
    <location>
        <begin position="337"/>
        <end position="362"/>
    </location>
</feature>
<evidence type="ECO:0000256" key="1">
    <source>
        <dbReference type="ARBA" id="ARBA00004651"/>
    </source>
</evidence>
<feature type="transmembrane region" description="Helical" evidence="7">
    <location>
        <begin position="491"/>
        <end position="511"/>
    </location>
</feature>
<protein>
    <submittedName>
        <fullName evidence="9">Putative ABC transport system permease protein</fullName>
    </submittedName>
</protein>
<dbReference type="GO" id="GO:0022857">
    <property type="term" value="F:transmembrane transporter activity"/>
    <property type="evidence" value="ECO:0007669"/>
    <property type="project" value="TreeGrafter"/>
</dbReference>
<keyword evidence="10" id="KW-1185">Reference proteome</keyword>